<evidence type="ECO:0000313" key="9">
    <source>
        <dbReference type="EMBL" id="AFJ46519.1"/>
    </source>
</evidence>
<dbReference type="SUPFAM" id="SSF88713">
    <property type="entry name" value="Glycoside hydrolase/deacetylase"/>
    <property type="match status" value="1"/>
</dbReference>
<evidence type="ECO:0000256" key="1">
    <source>
        <dbReference type="ARBA" id="ARBA00022516"/>
    </source>
</evidence>
<dbReference type="Proteomes" id="UP000001955">
    <property type="component" value="Chromosome"/>
</dbReference>
<evidence type="ECO:0000256" key="5">
    <source>
        <dbReference type="ARBA" id="ARBA00023098"/>
    </source>
</evidence>
<evidence type="ECO:0000256" key="3">
    <source>
        <dbReference type="ARBA" id="ARBA00022801"/>
    </source>
</evidence>
<dbReference type="InterPro" id="IPR011330">
    <property type="entry name" value="Glyco_hydro/deAcase_b/a-brl"/>
</dbReference>
<dbReference type="PATRIC" id="fig|630626.3.peg.1369"/>
<dbReference type="UniPathway" id="UPA00036">
    <property type="reaction ID" value="UER00496"/>
</dbReference>
<dbReference type="GO" id="GO:0016020">
    <property type="term" value="C:membrane"/>
    <property type="evidence" value="ECO:0007669"/>
    <property type="project" value="GOC"/>
</dbReference>
<evidence type="ECO:0000256" key="4">
    <source>
        <dbReference type="ARBA" id="ARBA00022985"/>
    </source>
</evidence>
<keyword evidence="5 7" id="KW-0443">Lipid metabolism</keyword>
<keyword evidence="1 7" id="KW-0444">Lipid biosynthesis</keyword>
<keyword evidence="4 7" id="KW-0448">Lipopolysaccharide biosynthesis</keyword>
<dbReference type="STRING" id="630626.EBL_c14170"/>
<dbReference type="GO" id="GO:0016811">
    <property type="term" value="F:hydrolase activity, acting on carbon-nitrogen (but not peptide) bonds, in linear amides"/>
    <property type="evidence" value="ECO:0007669"/>
    <property type="project" value="UniProtKB-UniRule"/>
</dbReference>
<evidence type="ECO:0000256" key="7">
    <source>
        <dbReference type="HAMAP-Rule" id="MF_01870"/>
    </source>
</evidence>
<dbReference type="InterPro" id="IPR023557">
    <property type="entry name" value="ArnD"/>
</dbReference>
<dbReference type="GO" id="GO:0009103">
    <property type="term" value="P:lipopolysaccharide biosynthetic process"/>
    <property type="evidence" value="ECO:0007669"/>
    <property type="project" value="UniProtKB-UniRule"/>
</dbReference>
<dbReference type="RefSeq" id="WP_002439926.1">
    <property type="nucleotide sequence ID" value="NC_017910.1"/>
</dbReference>
<feature type="domain" description="NodB homology" evidence="8">
    <location>
        <begin position="3"/>
        <end position="267"/>
    </location>
</feature>
<proteinExistence type="inferred from homology"/>
<gene>
    <name evidence="7" type="primary">arnD</name>
    <name evidence="9" type="ordered locus">EBL_c14170</name>
</gene>
<name>I2B7L5_SHIBC</name>
<dbReference type="KEGG" id="ebt:EBL_c14170"/>
<dbReference type="HAMAP" id="MF_01870">
    <property type="entry name" value="ArnD"/>
    <property type="match status" value="1"/>
</dbReference>
<evidence type="ECO:0000259" key="8">
    <source>
        <dbReference type="PROSITE" id="PS51677"/>
    </source>
</evidence>
<dbReference type="NCBIfam" id="NF011923">
    <property type="entry name" value="PRK15394.1"/>
    <property type="match status" value="1"/>
</dbReference>
<comment type="pathway">
    <text evidence="7">Glycolipid biosynthesis; 4-amino-4-deoxy-alpha-L-arabinose undecaprenyl phosphate biosynthesis; 4-amino-4-deoxy-alpha-L-arabinose undecaprenyl phosphate from UDP-4-deoxy-4-formamido-beta-L-arabinose and undecaprenyl phosphate: step 2/2.</text>
</comment>
<dbReference type="Gene3D" id="3.20.20.370">
    <property type="entry name" value="Glycoside hydrolase/deacetylase"/>
    <property type="match status" value="1"/>
</dbReference>
<organism evidence="9 10">
    <name type="scientific">Shimwellia blattae (strain ATCC 29907 / DSM 4481 / JCM 1650 / NBRC 105725 / CDC 9005-74)</name>
    <name type="common">Escherichia blattae</name>
    <dbReference type="NCBI Taxonomy" id="630626"/>
    <lineage>
        <taxon>Bacteria</taxon>
        <taxon>Pseudomonadati</taxon>
        <taxon>Pseudomonadota</taxon>
        <taxon>Gammaproteobacteria</taxon>
        <taxon>Enterobacterales</taxon>
        <taxon>Enterobacteriaceae</taxon>
        <taxon>Shimwellia</taxon>
    </lineage>
</organism>
<dbReference type="OrthoDB" id="5589314at2"/>
<dbReference type="HOGENOM" id="CLU_084199_0_0_6"/>
<evidence type="ECO:0000313" key="10">
    <source>
        <dbReference type="Proteomes" id="UP000001955"/>
    </source>
</evidence>
<keyword evidence="2 7" id="KW-0441">Lipid A biosynthesis</keyword>
<comment type="catalytic activity">
    <reaction evidence="7">
        <text>4-deoxy-4-formamido-alpha-L-arabinopyranosyl di-trans,octa-cis-undecaprenyl phosphate + H2O = 4-amino-4-deoxy-alpha-L-arabinopyranosyl di-trans,octa-cis-undecaprenyl phosphate + formate</text>
        <dbReference type="Rhea" id="RHEA:27734"/>
        <dbReference type="ChEBI" id="CHEBI:15377"/>
        <dbReference type="ChEBI" id="CHEBI:15740"/>
        <dbReference type="ChEBI" id="CHEBI:58909"/>
        <dbReference type="ChEBI" id="CHEBI:60463"/>
        <dbReference type="EC" id="3.5.1.n3"/>
    </reaction>
</comment>
<reference evidence="9 10" key="1">
    <citation type="journal article" date="2012" name="J. Bacteriol.">
        <title>Complete genome sequence of the B12-producing Shimwellia blattae strain DSM 4481, isolated from a cockroach.</title>
        <authorList>
            <person name="Brzuszkiewicz E."/>
            <person name="Waschkowitz T."/>
            <person name="Wiezer A."/>
            <person name="Daniel R."/>
        </authorList>
    </citation>
    <scope>NUCLEOTIDE SEQUENCE [LARGE SCALE GENOMIC DNA]</scope>
    <source>
        <strain evidence="10">ATCC 29907 / DSM 4481 / JCM 1650 / NBRC 105725 / CDC 9005-74</strain>
    </source>
</reference>
<comment type="similarity">
    <text evidence="7">Belongs to the polysaccharide deacetylase family. ArnD deformylase subfamily.</text>
</comment>
<dbReference type="EC" id="3.5.1.n3" evidence="7"/>
<comment type="pathway">
    <text evidence="7">Bacterial outer membrane biogenesis; lipopolysaccharide biosynthesis.</text>
</comment>
<protein>
    <recommendedName>
        <fullName evidence="7">Probable 4-deoxy-4-formamido-L-arabinose-phosphoundecaprenol deformylase ArnD</fullName>
        <ecNumber evidence="7">3.5.1.n3</ecNumber>
    </recommendedName>
</protein>
<keyword evidence="10" id="KW-1185">Reference proteome</keyword>
<accession>K6VCY3</accession>
<evidence type="ECO:0000256" key="2">
    <source>
        <dbReference type="ARBA" id="ARBA00022556"/>
    </source>
</evidence>
<dbReference type="UniPathway" id="UPA00030"/>
<keyword evidence="3 7" id="KW-0378">Hydrolase</keyword>
<keyword evidence="6 7" id="KW-0046">Antibiotic resistance</keyword>
<dbReference type="PROSITE" id="PS51677">
    <property type="entry name" value="NODB"/>
    <property type="match status" value="1"/>
</dbReference>
<sequence>MTTRVGLRIDVDTFRGTREGVPQLLALLEKHQVRASFFFSTGPDNMGRHLWRLIKPAFLWKMLRSRAVSLYGWDILLAGTAWPGRLIGAGNGAVIRRTARRHEVGLHAWDHHRWQSRSGHWSPERLTREIARGIAALEAITGEPVTCAAAPGWRADQRVVSALRAFNLRYTSDCRGSGLFIPQLADGSTGTVQIPVTLPTWDEVVGRETSAADFNQFLLHRIHQLASQPGTENCQVYTIHAEVEGGHYARQFDQLLADAAQQGIRFCPLSELLPASLATLPGGQVVRGTIPGREGWIGIQQPVTF</sequence>
<dbReference type="AlphaFoldDB" id="I2B7L5"/>
<dbReference type="PANTHER" id="PTHR10587">
    <property type="entry name" value="GLYCOSYL TRANSFERASE-RELATED"/>
    <property type="match status" value="1"/>
</dbReference>
<dbReference type="GO" id="GO:0036108">
    <property type="term" value="P:4-amino-4-deoxy-alpha-L-arabinopyranosyl undecaprenyl phosphate biosynthetic process"/>
    <property type="evidence" value="ECO:0007669"/>
    <property type="project" value="UniProtKB-UniRule"/>
</dbReference>
<dbReference type="GO" id="GO:0046677">
    <property type="term" value="P:response to antibiotic"/>
    <property type="evidence" value="ECO:0007669"/>
    <property type="project" value="UniProtKB-KW"/>
</dbReference>
<evidence type="ECO:0000256" key="6">
    <source>
        <dbReference type="ARBA" id="ARBA00023251"/>
    </source>
</evidence>
<comment type="function">
    <text evidence="7">Catalyzes the deformylation of 4-deoxy-4-formamido-L-arabinose-phosphoundecaprenol to 4-amino-4-deoxy-L-arabinose-phosphoundecaprenol. The modified arabinose is attached to lipid A and is required for resistance to polymyxin and cationic antimicrobial peptides.</text>
</comment>
<dbReference type="eggNOG" id="COG0726">
    <property type="taxonomic scope" value="Bacteria"/>
</dbReference>
<dbReference type="InterPro" id="IPR002509">
    <property type="entry name" value="NODB_dom"/>
</dbReference>
<dbReference type="Pfam" id="PF01522">
    <property type="entry name" value="Polysacc_deac_1"/>
    <property type="match status" value="1"/>
</dbReference>
<accession>I2B7L5</accession>
<dbReference type="PANTHER" id="PTHR10587:SF137">
    <property type="entry name" value="4-DEOXY-4-FORMAMIDO-L-ARABINOSE-PHOSPHOUNDECAPRENOL DEFORMYLASE ARND-RELATED"/>
    <property type="match status" value="1"/>
</dbReference>
<dbReference type="InterPro" id="IPR050248">
    <property type="entry name" value="Polysacc_deacetylase_ArnD"/>
</dbReference>
<dbReference type="EMBL" id="CP001560">
    <property type="protein sequence ID" value="AFJ46519.1"/>
    <property type="molecule type" value="Genomic_DNA"/>
</dbReference>
<dbReference type="GO" id="GO:0009245">
    <property type="term" value="P:lipid A biosynthetic process"/>
    <property type="evidence" value="ECO:0007669"/>
    <property type="project" value="UniProtKB-UniRule"/>
</dbReference>